<sequence>MHHGKHVRRLNRTSAHRRALFRNLVSALIKNERIETTLPKAKELKKIADKMITIGKKGDFNAKRSAMAYLREHHTTIPILFDTLAPRFANRNGGYTRIQRIGQRYGDNAPMAVIEYIDGKFDLKKEIVKKEIAQVLSPVSGKPLPNLSVQDILAGKGETMGLSRKLQRDIKKVQVSPNAVSLQGDIEAEIAKVSEQMSSTKL</sequence>
<dbReference type="FunFam" id="3.90.1030.10:FF:000001">
    <property type="entry name" value="50S ribosomal protein L17"/>
    <property type="match status" value="1"/>
</dbReference>
<evidence type="ECO:0000256" key="3">
    <source>
        <dbReference type="ARBA" id="ARBA00023274"/>
    </source>
</evidence>
<dbReference type="InterPro" id="IPR036373">
    <property type="entry name" value="Ribosomal_bL17_sf"/>
</dbReference>
<dbReference type="PANTHER" id="PTHR14413:SF16">
    <property type="entry name" value="LARGE RIBOSOMAL SUBUNIT PROTEIN BL17M"/>
    <property type="match status" value="1"/>
</dbReference>
<dbReference type="PANTHER" id="PTHR14413">
    <property type="entry name" value="RIBOSOMAL PROTEIN L17"/>
    <property type="match status" value="1"/>
</dbReference>
<keyword evidence="3 7" id="KW-0687">Ribonucleoprotein</keyword>
<comment type="similarity">
    <text evidence="1 7">Belongs to the bacterial ribosomal protein bL17 family.</text>
</comment>
<dbReference type="AlphaFoldDB" id="A0A8H7PLQ0"/>
<keyword evidence="2 7" id="KW-0689">Ribosomal protein</keyword>
<evidence type="ECO:0000313" key="8">
    <source>
        <dbReference type="EMBL" id="KAG2176367.1"/>
    </source>
</evidence>
<dbReference type="EMBL" id="JAEPQZ010000010">
    <property type="protein sequence ID" value="KAG2176367.1"/>
    <property type="molecule type" value="Genomic_DNA"/>
</dbReference>
<dbReference type="HAMAP" id="MF_01368">
    <property type="entry name" value="Ribosomal_bL17"/>
    <property type="match status" value="1"/>
</dbReference>
<evidence type="ECO:0000256" key="4">
    <source>
        <dbReference type="ARBA" id="ARBA00072708"/>
    </source>
</evidence>
<name>A0A8H7PLQ0_MORIS</name>
<dbReference type="SUPFAM" id="SSF64263">
    <property type="entry name" value="Prokaryotic ribosomal protein L17"/>
    <property type="match status" value="1"/>
</dbReference>
<dbReference type="PROSITE" id="PS01167">
    <property type="entry name" value="RIBOSOMAL_L17"/>
    <property type="match status" value="1"/>
</dbReference>
<organism evidence="8 9">
    <name type="scientific">Mortierella isabellina</name>
    <name type="common">Filamentous fungus</name>
    <name type="synonym">Umbelopsis isabellina</name>
    <dbReference type="NCBI Taxonomy" id="91625"/>
    <lineage>
        <taxon>Eukaryota</taxon>
        <taxon>Fungi</taxon>
        <taxon>Fungi incertae sedis</taxon>
        <taxon>Mucoromycota</taxon>
        <taxon>Mucoromycotina</taxon>
        <taxon>Umbelopsidomycetes</taxon>
        <taxon>Umbelopsidales</taxon>
        <taxon>Umbelopsidaceae</taxon>
        <taxon>Umbelopsis</taxon>
    </lineage>
</organism>
<gene>
    <name evidence="8" type="ORF">INT43_005601</name>
</gene>
<dbReference type="GO" id="GO:0003735">
    <property type="term" value="F:structural constituent of ribosome"/>
    <property type="evidence" value="ECO:0007669"/>
    <property type="project" value="InterPro"/>
</dbReference>
<keyword evidence="9" id="KW-1185">Reference proteome</keyword>
<proteinExistence type="inferred from homology"/>
<evidence type="ECO:0000256" key="6">
    <source>
        <dbReference type="ARBA" id="ARBA00082728"/>
    </source>
</evidence>
<evidence type="ECO:0000256" key="5">
    <source>
        <dbReference type="ARBA" id="ARBA00077677"/>
    </source>
</evidence>
<dbReference type="Pfam" id="PF01196">
    <property type="entry name" value="Ribosomal_L17"/>
    <property type="match status" value="1"/>
</dbReference>
<evidence type="ECO:0000313" key="9">
    <source>
        <dbReference type="Proteomes" id="UP000654370"/>
    </source>
</evidence>
<reference evidence="8" key="1">
    <citation type="submission" date="2020-12" db="EMBL/GenBank/DDBJ databases">
        <title>Metabolic potential, ecology and presence of endohyphal bacteria is reflected in genomic diversity of Mucoromycotina.</title>
        <authorList>
            <person name="Muszewska A."/>
            <person name="Okrasinska A."/>
            <person name="Steczkiewicz K."/>
            <person name="Drgas O."/>
            <person name="Orlowska M."/>
            <person name="Perlinska-Lenart U."/>
            <person name="Aleksandrzak-Piekarczyk T."/>
            <person name="Szatraj K."/>
            <person name="Zielenkiewicz U."/>
            <person name="Pilsyk S."/>
            <person name="Malc E."/>
            <person name="Mieczkowski P."/>
            <person name="Kruszewska J.S."/>
            <person name="Biernat P."/>
            <person name="Pawlowska J."/>
        </authorList>
    </citation>
    <scope>NUCLEOTIDE SEQUENCE</scope>
    <source>
        <strain evidence="8">WA0000067209</strain>
    </source>
</reference>
<dbReference type="GO" id="GO:0006412">
    <property type="term" value="P:translation"/>
    <property type="evidence" value="ECO:0007669"/>
    <property type="project" value="InterPro"/>
</dbReference>
<dbReference type="InterPro" id="IPR047859">
    <property type="entry name" value="Ribosomal_bL17_CS"/>
</dbReference>
<dbReference type="NCBIfam" id="TIGR00059">
    <property type="entry name" value="L17"/>
    <property type="match status" value="1"/>
</dbReference>
<dbReference type="OrthoDB" id="275000at2759"/>
<evidence type="ECO:0000256" key="2">
    <source>
        <dbReference type="ARBA" id="ARBA00022980"/>
    </source>
</evidence>
<protein>
    <recommendedName>
        <fullName evidence="4">Large ribosomal subunit protein bL17c</fullName>
    </recommendedName>
    <alternativeName>
        <fullName evidence="5">50S ribosomal protein L17, chloroplastic</fullName>
    </alternativeName>
    <alternativeName>
        <fullName evidence="6">CL17</fullName>
    </alternativeName>
</protein>
<evidence type="ECO:0000256" key="1">
    <source>
        <dbReference type="ARBA" id="ARBA00008777"/>
    </source>
</evidence>
<dbReference type="GO" id="GO:0015934">
    <property type="term" value="C:large ribosomal subunit"/>
    <property type="evidence" value="ECO:0007669"/>
    <property type="project" value="TreeGrafter"/>
</dbReference>
<dbReference type="Proteomes" id="UP000654370">
    <property type="component" value="Unassembled WGS sequence"/>
</dbReference>
<accession>A0A8H7PLQ0</accession>
<dbReference type="Gene3D" id="3.90.1030.10">
    <property type="entry name" value="Ribosomal protein L17"/>
    <property type="match status" value="1"/>
</dbReference>
<evidence type="ECO:0000256" key="7">
    <source>
        <dbReference type="RuleBase" id="RU000660"/>
    </source>
</evidence>
<dbReference type="InterPro" id="IPR000456">
    <property type="entry name" value="Ribosomal_bL17"/>
</dbReference>
<comment type="caution">
    <text evidence="8">The sequence shown here is derived from an EMBL/GenBank/DDBJ whole genome shotgun (WGS) entry which is preliminary data.</text>
</comment>